<evidence type="ECO:0000256" key="2">
    <source>
        <dbReference type="ARBA" id="ARBA00022759"/>
    </source>
</evidence>
<dbReference type="SMART" id="SM00322">
    <property type="entry name" value="KH"/>
    <property type="match status" value="1"/>
</dbReference>
<dbReference type="InterPro" id="IPR004087">
    <property type="entry name" value="KH_dom"/>
</dbReference>
<dbReference type="GO" id="GO:0016787">
    <property type="term" value="F:hydrolase activity"/>
    <property type="evidence" value="ECO:0007669"/>
    <property type="project" value="UniProtKB-KW"/>
</dbReference>
<evidence type="ECO:0000256" key="1">
    <source>
        <dbReference type="ARBA" id="ARBA00022722"/>
    </source>
</evidence>
<dbReference type="Pfam" id="PF01966">
    <property type="entry name" value="HD"/>
    <property type="match status" value="1"/>
</dbReference>
<dbReference type="PROSITE" id="PS50084">
    <property type="entry name" value="KH_TYPE_1"/>
    <property type="match status" value="1"/>
</dbReference>
<dbReference type="NCBIfam" id="TIGR00277">
    <property type="entry name" value="HDIG"/>
    <property type="match status" value="1"/>
</dbReference>
<dbReference type="PROSITE" id="PS51831">
    <property type="entry name" value="HD"/>
    <property type="match status" value="1"/>
</dbReference>
<keyword evidence="4" id="KW-0694">RNA-binding</keyword>
<dbReference type="SUPFAM" id="SSF54791">
    <property type="entry name" value="Eukaryotic type KH-domain (KH-domain type I)"/>
    <property type="match status" value="1"/>
</dbReference>
<feature type="coiled-coil region" evidence="5">
    <location>
        <begin position="29"/>
        <end position="192"/>
    </location>
</feature>
<keyword evidence="5" id="KW-0175">Coiled coil</keyword>
<dbReference type="CDD" id="cd00077">
    <property type="entry name" value="HDc"/>
    <property type="match status" value="1"/>
</dbReference>
<dbReference type="PANTHER" id="PTHR12826">
    <property type="entry name" value="RIBONUCLEASE Y"/>
    <property type="match status" value="1"/>
</dbReference>
<dbReference type="GO" id="GO:0004519">
    <property type="term" value="F:endonuclease activity"/>
    <property type="evidence" value="ECO:0007669"/>
    <property type="project" value="UniProtKB-KW"/>
</dbReference>
<keyword evidence="3" id="KW-0378">Hydrolase</keyword>
<organism evidence="7">
    <name type="scientific">uncultured marine microorganism HF4000_ANIW137I15</name>
    <dbReference type="NCBI Taxonomy" id="455531"/>
    <lineage>
        <taxon>unclassified sequences</taxon>
        <taxon>environmental samples</taxon>
    </lineage>
</organism>
<proteinExistence type="inferred from homology"/>
<dbReference type="Gene3D" id="1.10.3210.10">
    <property type="entry name" value="Hypothetical protein af1432"/>
    <property type="match status" value="1"/>
</dbReference>
<evidence type="ECO:0000259" key="6">
    <source>
        <dbReference type="PROSITE" id="PS51831"/>
    </source>
</evidence>
<dbReference type="NCBIfam" id="TIGR03319">
    <property type="entry name" value="RNase_Y"/>
    <property type="match status" value="1"/>
</dbReference>
<keyword evidence="1" id="KW-0540">Nuclease</keyword>
<dbReference type="InterPro" id="IPR022711">
    <property type="entry name" value="RNase_Y_N"/>
</dbReference>
<dbReference type="HAMAP" id="MF_00335">
    <property type="entry name" value="RNase_Y"/>
    <property type="match status" value="1"/>
</dbReference>
<dbReference type="SMART" id="SM00471">
    <property type="entry name" value="HDc"/>
    <property type="match status" value="1"/>
</dbReference>
<dbReference type="Gene3D" id="3.30.1370.10">
    <property type="entry name" value="K Homology domain, type 1"/>
    <property type="match status" value="1"/>
</dbReference>
<dbReference type="InterPro" id="IPR004088">
    <property type="entry name" value="KH_dom_type_1"/>
</dbReference>
<dbReference type="CDD" id="cd22431">
    <property type="entry name" value="KH-I_RNaseY"/>
    <property type="match status" value="1"/>
</dbReference>
<gene>
    <name evidence="7" type="ORF">ALOHA_HF4000ANIW137I15ctg3g13</name>
</gene>
<evidence type="ECO:0000256" key="5">
    <source>
        <dbReference type="SAM" id="Coils"/>
    </source>
</evidence>
<dbReference type="InterPro" id="IPR003607">
    <property type="entry name" value="HD/PDEase_dom"/>
</dbReference>
<dbReference type="GO" id="GO:0016020">
    <property type="term" value="C:membrane"/>
    <property type="evidence" value="ECO:0007669"/>
    <property type="project" value="InterPro"/>
</dbReference>
<feature type="domain" description="HD" evidence="6">
    <location>
        <begin position="339"/>
        <end position="432"/>
    </location>
</feature>
<protein>
    <submittedName>
        <fullName evidence="7">Putative HD domain protein</fullName>
    </submittedName>
</protein>
<evidence type="ECO:0000256" key="4">
    <source>
        <dbReference type="ARBA" id="ARBA00022884"/>
    </source>
</evidence>
<accession>B3T4L4</accession>
<dbReference type="AlphaFoldDB" id="B3T4L4"/>
<dbReference type="Pfam" id="PF12072">
    <property type="entry name" value="RNase_Y_N"/>
    <property type="match status" value="1"/>
</dbReference>
<evidence type="ECO:0000313" key="7">
    <source>
        <dbReference type="EMBL" id="ABZ07530.1"/>
    </source>
</evidence>
<dbReference type="InterPro" id="IPR006674">
    <property type="entry name" value="HD_domain"/>
</dbReference>
<sequence length="523" mass="59038">MANWMNPAGWALGAMLIVLGGVVGFLLRRVSVRSKIQQAQEEAEKLQAEAQREAKTIRRQAELEAKEETLRVNRELDQEIKERRQELQSQERRSLQREENLEKKVEAAETKERDFEKKALLLTDQEIKLEELRKETDRILQERTRALERVSGLTAAEAKKVIMDQVVEEARHDSANLVRKIEEEAREQAEREANRIIGIAIQRYAADHVAENTLSVVSLPNDEMKGRIIGREGRNIRAMEMATGVDLIIDDTPEAVIISGFDPIKREIARRALERLVSDGRIHPRRIEDVVVKVKSEMEKNVREIGAEAALEVGVDGIHPEILRLLGRLNYRTSYSQNVLMHSKEVAHLSGLVAAELGGNVKLAKRAGLLHDIGKALDHEMEGSHIQIGIDVARRYREPPVVLNAIAAHHEEEEPNSIESMAVCAADSLSAARPGARRETLESHIKRLQQLEKIGDSFQGVEKSYAIQAGREIRVIVQPTNVNESEAVFLARDIARRIEEELTYPGEIKVTVIRETRSEEVAQ</sequence>
<evidence type="ECO:0000256" key="3">
    <source>
        <dbReference type="ARBA" id="ARBA00022801"/>
    </source>
</evidence>
<name>B3T4L4_9ZZZZ</name>
<reference evidence="7" key="1">
    <citation type="journal article" date="2008" name="ISME J.">
        <title>Genomic patterns of recombination, clonal divergence and environment in marine microbial populations.</title>
        <authorList>
            <person name="Konstantinidis K.T."/>
            <person name="Delong E.F."/>
        </authorList>
    </citation>
    <scope>NUCLEOTIDE SEQUENCE</scope>
</reference>
<keyword evidence="2" id="KW-0255">Endonuclease</keyword>
<dbReference type="InterPro" id="IPR036612">
    <property type="entry name" value="KH_dom_type_1_sf"/>
</dbReference>
<dbReference type="GO" id="GO:0006402">
    <property type="term" value="P:mRNA catabolic process"/>
    <property type="evidence" value="ECO:0007669"/>
    <property type="project" value="InterPro"/>
</dbReference>
<dbReference type="SUPFAM" id="SSF109604">
    <property type="entry name" value="HD-domain/PDEase-like"/>
    <property type="match status" value="1"/>
</dbReference>
<dbReference type="InterPro" id="IPR006675">
    <property type="entry name" value="HDIG_dom"/>
</dbReference>
<dbReference type="PANTHER" id="PTHR12826:SF15">
    <property type="entry name" value="RIBONUCLEASE Y"/>
    <property type="match status" value="1"/>
</dbReference>
<dbReference type="InterPro" id="IPR017705">
    <property type="entry name" value="Ribonuclease_Y"/>
</dbReference>
<dbReference type="Pfam" id="PF00013">
    <property type="entry name" value="KH_1"/>
    <property type="match status" value="1"/>
</dbReference>
<dbReference type="EMBL" id="EU016602">
    <property type="protein sequence ID" value="ABZ07530.1"/>
    <property type="molecule type" value="Genomic_DNA"/>
</dbReference>
<dbReference type="GO" id="GO:0003723">
    <property type="term" value="F:RNA binding"/>
    <property type="evidence" value="ECO:0007669"/>
    <property type="project" value="UniProtKB-KW"/>
</dbReference>